<dbReference type="Proteomes" id="UP000034749">
    <property type="component" value="Unassembled WGS sequence"/>
</dbReference>
<dbReference type="AlphaFoldDB" id="A0A0G0TXF4"/>
<dbReference type="PANTHER" id="PTHR42966">
    <property type="entry name" value="N-ACETYLNEURAMINATE SYNTHASE"/>
    <property type="match status" value="1"/>
</dbReference>
<dbReference type="Pfam" id="PF03102">
    <property type="entry name" value="NeuB"/>
    <property type="match status" value="1"/>
</dbReference>
<feature type="domain" description="PseI/NeuA/B-like" evidence="1">
    <location>
        <begin position="33"/>
        <end position="212"/>
    </location>
</feature>
<proteinExistence type="predicted"/>
<accession>A0A0G0TXF4</accession>
<dbReference type="SUPFAM" id="SSF51569">
    <property type="entry name" value="Aldolase"/>
    <property type="match status" value="1"/>
</dbReference>
<dbReference type="Gene3D" id="3.20.20.70">
    <property type="entry name" value="Aldolase class I"/>
    <property type="match status" value="1"/>
</dbReference>
<evidence type="ECO:0000313" key="2">
    <source>
        <dbReference type="EMBL" id="KKR79521.1"/>
    </source>
</evidence>
<dbReference type="InterPro" id="IPR051690">
    <property type="entry name" value="PseI-like"/>
</dbReference>
<evidence type="ECO:0000259" key="1">
    <source>
        <dbReference type="Pfam" id="PF03102"/>
    </source>
</evidence>
<protein>
    <submittedName>
        <fullName evidence="2">N-acetylneuraminate synthase</fullName>
    </submittedName>
</protein>
<dbReference type="PANTHER" id="PTHR42966:SF1">
    <property type="entry name" value="SIALIC ACID SYNTHASE"/>
    <property type="match status" value="1"/>
</dbReference>
<dbReference type="InterPro" id="IPR013785">
    <property type="entry name" value="Aldolase_TIM"/>
</dbReference>
<gene>
    <name evidence="2" type="ORF">UU24_C0006G0015</name>
</gene>
<dbReference type="PATRIC" id="fig|1618734.3.peg.225"/>
<sequence length="213" mass="24277">MQPYIEKTLRHKVFIIAEAGVNHNGSLSMAFKLIDAAKTAGADAIKFQSFYTDDLVVPEAPKVLYQRKKESSLTQYEMLKRLELTASMHEKIVNYCNKRNILFLSTPFDIKSLSYLVQKFKMPLIKVASGELTHDHLLLCAARTQKPMLLSTGMSTLKEIKRALKIIAFGYLKAKKIPTLKQLKKIYSKSKVRKILEEKVVLLHCVSEYPARS</sequence>
<dbReference type="GO" id="GO:0016051">
    <property type="term" value="P:carbohydrate biosynthetic process"/>
    <property type="evidence" value="ECO:0007669"/>
    <property type="project" value="InterPro"/>
</dbReference>
<reference evidence="2 3" key="1">
    <citation type="journal article" date="2015" name="Nature">
        <title>rRNA introns, odd ribosomes, and small enigmatic genomes across a large radiation of phyla.</title>
        <authorList>
            <person name="Brown C.T."/>
            <person name="Hug L.A."/>
            <person name="Thomas B.C."/>
            <person name="Sharon I."/>
            <person name="Castelle C.J."/>
            <person name="Singh A."/>
            <person name="Wilkins M.J."/>
            <person name="Williams K.H."/>
            <person name="Banfield J.F."/>
        </authorList>
    </citation>
    <scope>NUCLEOTIDE SEQUENCE [LARGE SCALE GENOMIC DNA]</scope>
</reference>
<name>A0A0G0TXF4_9BACT</name>
<dbReference type="EMBL" id="LBZW01000006">
    <property type="protein sequence ID" value="KKR79521.1"/>
    <property type="molecule type" value="Genomic_DNA"/>
</dbReference>
<evidence type="ECO:0000313" key="3">
    <source>
        <dbReference type="Proteomes" id="UP000034749"/>
    </source>
</evidence>
<dbReference type="InterPro" id="IPR013132">
    <property type="entry name" value="PseI/NeuA/B-like_N"/>
</dbReference>
<organism evidence="2 3">
    <name type="scientific">Candidatus Nomurabacteria bacterium GW2011_GWA2_40_9</name>
    <dbReference type="NCBI Taxonomy" id="1618734"/>
    <lineage>
        <taxon>Bacteria</taxon>
        <taxon>Candidatus Nomuraibacteriota</taxon>
    </lineage>
</organism>
<comment type="caution">
    <text evidence="2">The sequence shown here is derived from an EMBL/GenBank/DDBJ whole genome shotgun (WGS) entry which is preliminary data.</text>
</comment>
<dbReference type="GO" id="GO:0047444">
    <property type="term" value="F:N-acylneuraminate-9-phosphate synthase activity"/>
    <property type="evidence" value="ECO:0007669"/>
    <property type="project" value="TreeGrafter"/>
</dbReference>